<comment type="caution">
    <text evidence="2">The sequence shown here is derived from an EMBL/GenBank/DDBJ whole genome shotgun (WGS) entry which is preliminary data.</text>
</comment>
<evidence type="ECO:0000256" key="1">
    <source>
        <dbReference type="ARBA" id="ARBA00023172"/>
    </source>
</evidence>
<dbReference type="InterPro" id="IPR011010">
    <property type="entry name" value="DNA_brk_join_enz"/>
</dbReference>
<protein>
    <submittedName>
        <fullName evidence="2">Site-specific integrase</fullName>
    </submittedName>
</protein>
<dbReference type="Gene3D" id="1.10.443.10">
    <property type="entry name" value="Intergrase catalytic core"/>
    <property type="match status" value="1"/>
</dbReference>
<dbReference type="Proteomes" id="UP001645039">
    <property type="component" value="Unassembled WGS sequence"/>
</dbReference>
<dbReference type="InterPro" id="IPR013762">
    <property type="entry name" value="Integrase-like_cat_sf"/>
</dbReference>
<proteinExistence type="predicted"/>
<dbReference type="SUPFAM" id="SSF56349">
    <property type="entry name" value="DNA breaking-rejoining enzymes"/>
    <property type="match status" value="1"/>
</dbReference>
<accession>A0ABR9F5Q1</accession>
<sequence>MGGWAKASNQARTVVKELQSMGELKSVRTAGNYQAALKTVAQFIKDEYREGRGPGDLKSMSPADAEKYLEQRGQSVGQSQLNTERQAIQLMQQKLTQQLPYIIEMDGKEKEVNRLAIIKSEREQALNSRAYSTWQINEIATRQTPHNALATQIAAAAGLRAHELLTLRPANERPADERPARDEKFAVREGERYTVTGKGGLTREVLIPRALAERLEAVRYAVPQHVTDRGVYYQQHYAIGAGKAWSNSFSKASQRALEWSTGAHGVRHTYAQQRMSELQLAAGLDYRNALKVVSQEMGHFREAITEVYLR</sequence>
<name>A0ABR9F5Q1_9GAMM</name>
<gene>
    <name evidence="2" type="ORF">EI168_17120</name>
</gene>
<reference evidence="2 3" key="1">
    <citation type="submission" date="2020-07" db="EMBL/GenBank/DDBJ databases">
        <title>Halophilic bacteria isolated from french cheeses.</title>
        <authorList>
            <person name="Kothe C.I."/>
            <person name="Farah-Kraiem B."/>
            <person name="Renault P."/>
            <person name="Dridi B."/>
        </authorList>
    </citation>
    <scope>NUCLEOTIDE SEQUENCE [LARGE SCALE GENOMIC DNA]</scope>
    <source>
        <strain evidence="2 3">FME1</strain>
    </source>
</reference>
<keyword evidence="1" id="KW-0233">DNA recombination</keyword>
<organism evidence="2 3">
    <name type="scientific">Halomonas casei</name>
    <dbReference type="NCBI Taxonomy" id="2742613"/>
    <lineage>
        <taxon>Bacteria</taxon>
        <taxon>Pseudomonadati</taxon>
        <taxon>Pseudomonadota</taxon>
        <taxon>Gammaproteobacteria</taxon>
        <taxon>Oceanospirillales</taxon>
        <taxon>Halomonadaceae</taxon>
        <taxon>Halomonas</taxon>
    </lineage>
</organism>
<keyword evidence="3" id="KW-1185">Reference proteome</keyword>
<dbReference type="EMBL" id="RRZD01000027">
    <property type="protein sequence ID" value="MBE0401806.1"/>
    <property type="molecule type" value="Genomic_DNA"/>
</dbReference>
<evidence type="ECO:0000313" key="2">
    <source>
        <dbReference type="EMBL" id="MBE0401806.1"/>
    </source>
</evidence>
<evidence type="ECO:0000313" key="3">
    <source>
        <dbReference type="Proteomes" id="UP001645039"/>
    </source>
</evidence>